<evidence type="ECO:0000313" key="3">
    <source>
        <dbReference type="EMBL" id="MFC4304806.1"/>
    </source>
</evidence>
<feature type="transmembrane region" description="Helical" evidence="1">
    <location>
        <begin position="12"/>
        <end position="33"/>
    </location>
</feature>
<name>A0ABV8SBY1_9BACL</name>
<evidence type="ECO:0000313" key="4">
    <source>
        <dbReference type="Proteomes" id="UP001595755"/>
    </source>
</evidence>
<dbReference type="RefSeq" id="WP_204606332.1">
    <property type="nucleotide sequence ID" value="NZ_JBHSED010000033.1"/>
</dbReference>
<protein>
    <recommendedName>
        <fullName evidence="2">Sporulation membrane protein YtrI C-terminal domain-containing protein</fullName>
    </recommendedName>
</protein>
<gene>
    <name evidence="3" type="ORF">ACFO1S_15350</name>
</gene>
<dbReference type="InterPro" id="IPR058620">
    <property type="entry name" value="YtrI_C"/>
</dbReference>
<dbReference type="Pfam" id="PF26347">
    <property type="entry name" value="YtrI_sporulation"/>
    <property type="match status" value="1"/>
</dbReference>
<accession>A0ABV8SBY1</accession>
<keyword evidence="1" id="KW-1133">Transmembrane helix</keyword>
<reference evidence="4" key="1">
    <citation type="journal article" date="2019" name="Int. J. Syst. Evol. Microbiol.">
        <title>The Global Catalogue of Microorganisms (GCM) 10K type strain sequencing project: providing services to taxonomists for standard genome sequencing and annotation.</title>
        <authorList>
            <consortium name="The Broad Institute Genomics Platform"/>
            <consortium name="The Broad Institute Genome Sequencing Center for Infectious Disease"/>
            <person name="Wu L."/>
            <person name="Ma J."/>
        </authorList>
    </citation>
    <scope>NUCLEOTIDE SEQUENCE [LARGE SCALE GENOMIC DNA]</scope>
    <source>
        <strain evidence="4">CGMCC 4.1641</strain>
    </source>
</reference>
<keyword evidence="1" id="KW-0812">Transmembrane</keyword>
<keyword evidence="1" id="KW-0472">Membrane</keyword>
<comment type="caution">
    <text evidence="3">The sequence shown here is derived from an EMBL/GenBank/DDBJ whole genome shotgun (WGS) entry which is preliminary data.</text>
</comment>
<organism evidence="3 4">
    <name type="scientific">Cohnella boryungensis</name>
    <dbReference type="NCBI Taxonomy" id="768479"/>
    <lineage>
        <taxon>Bacteria</taxon>
        <taxon>Bacillati</taxon>
        <taxon>Bacillota</taxon>
        <taxon>Bacilli</taxon>
        <taxon>Bacillales</taxon>
        <taxon>Paenibacillaceae</taxon>
        <taxon>Cohnella</taxon>
    </lineage>
</organism>
<proteinExistence type="predicted"/>
<sequence length="165" mass="19225">MRIPSFDRFQKFMQVTAFFVCGMIVGSAVYSALENNVVDQVILENYELRDQLDSLKRDLELAHQVRKENVIRSLVTIFVHEQGEEDTIDILTQKELKKRLKEDLDIFIGRSIYMINTDATFARKLLNTKVYDQVEGQNYDVTIRTILVVDGVLQVWVEARKHLSK</sequence>
<evidence type="ECO:0000256" key="1">
    <source>
        <dbReference type="SAM" id="Phobius"/>
    </source>
</evidence>
<dbReference type="Proteomes" id="UP001595755">
    <property type="component" value="Unassembled WGS sequence"/>
</dbReference>
<feature type="domain" description="Sporulation membrane protein YtrI C-terminal" evidence="2">
    <location>
        <begin position="81"/>
        <end position="159"/>
    </location>
</feature>
<dbReference type="EMBL" id="JBHSED010000033">
    <property type="protein sequence ID" value="MFC4304806.1"/>
    <property type="molecule type" value="Genomic_DNA"/>
</dbReference>
<keyword evidence="4" id="KW-1185">Reference proteome</keyword>
<evidence type="ECO:0000259" key="2">
    <source>
        <dbReference type="Pfam" id="PF26347"/>
    </source>
</evidence>